<dbReference type="Pfam" id="PF00534">
    <property type="entry name" value="Glycos_transf_1"/>
    <property type="match status" value="1"/>
</dbReference>
<dbReference type="PANTHER" id="PTHR12526:SF622">
    <property type="entry name" value="GLYCOSYLTRANSFERASE (GROUP I)"/>
    <property type="match status" value="1"/>
</dbReference>
<dbReference type="Gene3D" id="3.40.50.2000">
    <property type="entry name" value="Glycogen Phosphorylase B"/>
    <property type="match status" value="2"/>
</dbReference>
<evidence type="ECO:0000259" key="2">
    <source>
        <dbReference type="Pfam" id="PF13439"/>
    </source>
</evidence>
<gene>
    <name evidence="3" type="ORF">DU74_02240</name>
</gene>
<comment type="caution">
    <text evidence="3">The sequence shown here is derived from an EMBL/GenBank/DDBJ whole genome shotgun (WGS) entry which is preliminary data.</text>
</comment>
<dbReference type="CDD" id="cd03794">
    <property type="entry name" value="GT4_WbuB-like"/>
    <property type="match status" value="1"/>
</dbReference>
<dbReference type="GO" id="GO:0016757">
    <property type="term" value="F:glycosyltransferase activity"/>
    <property type="evidence" value="ECO:0007669"/>
    <property type="project" value="InterPro"/>
</dbReference>
<organism evidence="3 4">
    <name type="scientific">Methanosarcina mazei</name>
    <name type="common">Methanosarcina frisia</name>
    <dbReference type="NCBI Taxonomy" id="2209"/>
    <lineage>
        <taxon>Archaea</taxon>
        <taxon>Methanobacteriati</taxon>
        <taxon>Methanobacteriota</taxon>
        <taxon>Stenosarchaea group</taxon>
        <taxon>Methanomicrobia</taxon>
        <taxon>Methanosarcinales</taxon>
        <taxon>Methanosarcinaceae</taxon>
        <taxon>Methanosarcina</taxon>
    </lineage>
</organism>
<reference evidence="3 4" key="1">
    <citation type="journal article" date="2015" name="ISME J.">
        <title>Genomic and phenotypic differentiation among Methanosarcina mazei populations from Columbia River sediment.</title>
        <authorList>
            <person name="Youngblut N.D."/>
            <person name="Wirth J.S."/>
            <person name="Henriksen J.R."/>
            <person name="Smith M."/>
            <person name="Simon H."/>
            <person name="Metcalf W.W."/>
            <person name="Whitaker R.J."/>
        </authorList>
    </citation>
    <scope>NUCLEOTIDE SEQUENCE [LARGE SCALE GENOMIC DNA]</scope>
    <source>
        <strain evidence="3 4">1.H.A.2.6</strain>
    </source>
</reference>
<dbReference type="SUPFAM" id="SSF53756">
    <property type="entry name" value="UDP-Glycosyltransferase/glycogen phosphorylase"/>
    <property type="match status" value="1"/>
</dbReference>
<dbReference type="EMBL" id="JJQN01000097">
    <property type="protein sequence ID" value="KKH59376.1"/>
    <property type="molecule type" value="Genomic_DNA"/>
</dbReference>
<protein>
    <recommendedName>
        <fullName evidence="5">Glycosyltransferase family 4 protein</fullName>
    </recommendedName>
</protein>
<feature type="domain" description="Glycosyltransferase subfamily 4-like N-terminal" evidence="2">
    <location>
        <begin position="20"/>
        <end position="196"/>
    </location>
</feature>
<name>A0A0F8RXQ7_METMZ</name>
<sequence length="395" mass="45995">MKILVVQDANWLKKGPHQQHHLMELLSEWGHEVKVIGYNQLWKEDQWSIMSKRIEYHNVHRIYAGAHATYISPFFIKFPLLDYLSFLFTSKNEIKNCIDEFNPDVVVGFTSVLSNYWGMYYAKKRKIPFIYYWTDIIHKLIPFEPFHPIAKSIEKEVLKNSTRIVAMNSGLRDYLVNFGVKHERINIIPGGVDFNRFNPSTEDPHYIREKFNISKDDLVLFFMGWIYDFSGLKEVIQELAKVTDSHPNIKILIVGEGEYYPQLKEFVESTGMKNEVILTGKVSYEEIPKLIAAADICLLPAYNNEIMRDIVPIKMYEYLAMHKPVISTKLSGVFKEFGSDGGVIYVDRSEDVIKKVLELNKSDLERNSLLAEQFIKNCSWGKITLEFERLLKSLS</sequence>
<feature type="domain" description="Glycosyl transferase family 1" evidence="1">
    <location>
        <begin position="207"/>
        <end position="365"/>
    </location>
</feature>
<dbReference type="AlphaFoldDB" id="A0A0F8RXQ7"/>
<dbReference type="InterPro" id="IPR001296">
    <property type="entry name" value="Glyco_trans_1"/>
</dbReference>
<evidence type="ECO:0008006" key="5">
    <source>
        <dbReference type="Google" id="ProtNLM"/>
    </source>
</evidence>
<accession>A0A0F8RXQ7</accession>
<dbReference type="PANTHER" id="PTHR12526">
    <property type="entry name" value="GLYCOSYLTRANSFERASE"/>
    <property type="match status" value="1"/>
</dbReference>
<dbReference type="Pfam" id="PF13439">
    <property type="entry name" value="Glyco_transf_4"/>
    <property type="match status" value="1"/>
</dbReference>
<proteinExistence type="predicted"/>
<dbReference type="RefSeq" id="WP_048047622.1">
    <property type="nucleotide sequence ID" value="NZ_JJQN01000097.1"/>
</dbReference>
<evidence type="ECO:0000313" key="3">
    <source>
        <dbReference type="EMBL" id="KKH59376.1"/>
    </source>
</evidence>
<dbReference type="Proteomes" id="UP000034450">
    <property type="component" value="Unassembled WGS sequence"/>
</dbReference>
<dbReference type="PATRIC" id="fig|2209.85.peg.480"/>
<evidence type="ECO:0000259" key="1">
    <source>
        <dbReference type="Pfam" id="PF00534"/>
    </source>
</evidence>
<evidence type="ECO:0000313" key="4">
    <source>
        <dbReference type="Proteomes" id="UP000034450"/>
    </source>
</evidence>
<dbReference type="InterPro" id="IPR028098">
    <property type="entry name" value="Glyco_trans_4-like_N"/>
</dbReference>